<dbReference type="OrthoDB" id="3057629at2759"/>
<evidence type="ECO:0000313" key="5">
    <source>
        <dbReference type="Proteomes" id="UP000054097"/>
    </source>
</evidence>
<name>A0A0C3BLJ9_SERVB</name>
<organism evidence="4 5">
    <name type="scientific">Serendipita vermifera MAFF 305830</name>
    <dbReference type="NCBI Taxonomy" id="933852"/>
    <lineage>
        <taxon>Eukaryota</taxon>
        <taxon>Fungi</taxon>
        <taxon>Dikarya</taxon>
        <taxon>Basidiomycota</taxon>
        <taxon>Agaricomycotina</taxon>
        <taxon>Agaricomycetes</taxon>
        <taxon>Sebacinales</taxon>
        <taxon>Serendipitaceae</taxon>
        <taxon>Serendipita</taxon>
    </lineage>
</organism>
<feature type="transmembrane region" description="Helical" evidence="2">
    <location>
        <begin position="91"/>
        <end position="109"/>
    </location>
</feature>
<keyword evidence="2" id="KW-0472">Membrane</keyword>
<accession>A0A0C3BLJ9</accession>
<feature type="compositionally biased region" description="Polar residues" evidence="1">
    <location>
        <begin position="364"/>
        <end position="374"/>
    </location>
</feature>
<feature type="domain" description="DUF6533" evidence="3">
    <location>
        <begin position="25"/>
        <end position="69"/>
    </location>
</feature>
<keyword evidence="2" id="KW-0812">Transmembrane</keyword>
<protein>
    <recommendedName>
        <fullName evidence="3">DUF6533 domain-containing protein</fullName>
    </recommendedName>
</protein>
<evidence type="ECO:0000256" key="2">
    <source>
        <dbReference type="SAM" id="Phobius"/>
    </source>
</evidence>
<dbReference type="Pfam" id="PF20151">
    <property type="entry name" value="DUF6533"/>
    <property type="match status" value="1"/>
</dbReference>
<dbReference type="HOGENOM" id="CLU_035509_1_3_1"/>
<reference evidence="4 5" key="1">
    <citation type="submission" date="2014-04" db="EMBL/GenBank/DDBJ databases">
        <authorList>
            <consortium name="DOE Joint Genome Institute"/>
            <person name="Kuo A."/>
            <person name="Zuccaro A."/>
            <person name="Kohler A."/>
            <person name="Nagy L.G."/>
            <person name="Floudas D."/>
            <person name="Copeland A."/>
            <person name="Barry K.W."/>
            <person name="Cichocki N."/>
            <person name="Veneault-Fourrey C."/>
            <person name="LaButti K."/>
            <person name="Lindquist E.A."/>
            <person name="Lipzen A."/>
            <person name="Lundell T."/>
            <person name="Morin E."/>
            <person name="Murat C."/>
            <person name="Sun H."/>
            <person name="Tunlid A."/>
            <person name="Henrissat B."/>
            <person name="Grigoriev I.V."/>
            <person name="Hibbett D.S."/>
            <person name="Martin F."/>
            <person name="Nordberg H.P."/>
            <person name="Cantor M.N."/>
            <person name="Hua S.X."/>
        </authorList>
    </citation>
    <scope>NUCLEOTIDE SEQUENCE [LARGE SCALE GENOMIC DNA]</scope>
    <source>
        <strain evidence="4 5">MAFF 305830</strain>
    </source>
</reference>
<reference evidence="5" key="2">
    <citation type="submission" date="2015-01" db="EMBL/GenBank/DDBJ databases">
        <title>Evolutionary Origins and Diversification of the Mycorrhizal Mutualists.</title>
        <authorList>
            <consortium name="DOE Joint Genome Institute"/>
            <consortium name="Mycorrhizal Genomics Consortium"/>
            <person name="Kohler A."/>
            <person name="Kuo A."/>
            <person name="Nagy L.G."/>
            <person name="Floudas D."/>
            <person name="Copeland A."/>
            <person name="Barry K.W."/>
            <person name="Cichocki N."/>
            <person name="Veneault-Fourrey C."/>
            <person name="LaButti K."/>
            <person name="Lindquist E.A."/>
            <person name="Lipzen A."/>
            <person name="Lundell T."/>
            <person name="Morin E."/>
            <person name="Murat C."/>
            <person name="Riley R."/>
            <person name="Ohm R."/>
            <person name="Sun H."/>
            <person name="Tunlid A."/>
            <person name="Henrissat B."/>
            <person name="Grigoriev I.V."/>
            <person name="Hibbett D.S."/>
            <person name="Martin F."/>
        </authorList>
    </citation>
    <scope>NUCLEOTIDE SEQUENCE [LARGE SCALE GENOMIC DNA]</scope>
    <source>
        <strain evidence="5">MAFF 305830</strain>
    </source>
</reference>
<sequence>MEATLSEDAVDEAIMKLLHFTLTRYANTAACTLVIYDLFLTLDDTLEYIWKGRLTLPKVLYYITRYTTPPLLLVVTHRIPLPLDIGYCQRLAWVAGAGQVLINGCSLFIMSLRVRALWRTSPRITLGIRVFYTIGWMATLILVIISLQSIQKYTEYYAFADTCYVDNRIPYMFLVTLIPLAIEFVFTTMTAIKTYQNVRIITGVPLTPLFRVFIRDGFLYFCTITFLGISNAVVWAFLPSTLMYLGLYIYFACMTTFICRFYINLLKVANEQRATMPSRLSTKLEFRSRREELIMGEGEFEVTESMIRRDLFVDDEENLDEIQQDVLGHYMLPRIQIVTASTSSLTAGDRTEGDREVEIRDSTDSGQAIVQSKE</sequence>
<dbReference type="Proteomes" id="UP000054097">
    <property type="component" value="Unassembled WGS sequence"/>
</dbReference>
<feature type="transmembrane region" description="Helical" evidence="2">
    <location>
        <begin position="244"/>
        <end position="263"/>
    </location>
</feature>
<evidence type="ECO:0000313" key="4">
    <source>
        <dbReference type="EMBL" id="KIM32934.1"/>
    </source>
</evidence>
<dbReference type="InterPro" id="IPR045340">
    <property type="entry name" value="DUF6533"/>
</dbReference>
<keyword evidence="5" id="KW-1185">Reference proteome</keyword>
<feature type="transmembrane region" description="Helical" evidence="2">
    <location>
        <begin position="171"/>
        <end position="192"/>
    </location>
</feature>
<feature type="compositionally biased region" description="Basic and acidic residues" evidence="1">
    <location>
        <begin position="349"/>
        <end position="363"/>
    </location>
</feature>
<dbReference type="EMBL" id="KN824279">
    <property type="protein sequence ID" value="KIM32934.1"/>
    <property type="molecule type" value="Genomic_DNA"/>
</dbReference>
<proteinExistence type="predicted"/>
<keyword evidence="2" id="KW-1133">Transmembrane helix</keyword>
<feature type="transmembrane region" description="Helical" evidence="2">
    <location>
        <begin position="130"/>
        <end position="151"/>
    </location>
</feature>
<dbReference type="AlphaFoldDB" id="A0A0C3BLJ9"/>
<evidence type="ECO:0000256" key="1">
    <source>
        <dbReference type="SAM" id="MobiDB-lite"/>
    </source>
</evidence>
<evidence type="ECO:0000259" key="3">
    <source>
        <dbReference type="Pfam" id="PF20151"/>
    </source>
</evidence>
<feature type="transmembrane region" description="Helical" evidence="2">
    <location>
        <begin position="218"/>
        <end position="238"/>
    </location>
</feature>
<feature type="transmembrane region" description="Helical" evidence="2">
    <location>
        <begin position="59"/>
        <end position="79"/>
    </location>
</feature>
<feature type="region of interest" description="Disordered" evidence="1">
    <location>
        <begin position="346"/>
        <end position="374"/>
    </location>
</feature>
<gene>
    <name evidence="4" type="ORF">M408DRAFT_189190</name>
</gene>